<evidence type="ECO:0000256" key="5">
    <source>
        <dbReference type="ARBA" id="ARBA00022833"/>
    </source>
</evidence>
<proteinExistence type="predicted"/>
<dbReference type="Proteomes" id="UP001345691">
    <property type="component" value="Unassembled WGS sequence"/>
</dbReference>
<organism evidence="12 13">
    <name type="scientific">Exophiala sideris</name>
    <dbReference type="NCBI Taxonomy" id="1016849"/>
    <lineage>
        <taxon>Eukaryota</taxon>
        <taxon>Fungi</taxon>
        <taxon>Dikarya</taxon>
        <taxon>Ascomycota</taxon>
        <taxon>Pezizomycotina</taxon>
        <taxon>Eurotiomycetes</taxon>
        <taxon>Chaetothyriomycetidae</taxon>
        <taxon>Chaetothyriales</taxon>
        <taxon>Herpotrichiellaceae</taxon>
        <taxon>Exophiala</taxon>
    </lineage>
</organism>
<dbReference type="EMBL" id="JAVRRF010000018">
    <property type="protein sequence ID" value="KAK5056352.1"/>
    <property type="molecule type" value="Genomic_DNA"/>
</dbReference>
<dbReference type="PANTHER" id="PTHR40626:SF8">
    <property type="entry name" value="C2H2 FINGER DOMAIN TRANSCRIPTION FACTOR (EUROFUNG)-RELATED"/>
    <property type="match status" value="1"/>
</dbReference>
<keyword evidence="5" id="KW-0862">Zinc</keyword>
<evidence type="ECO:0000256" key="6">
    <source>
        <dbReference type="ARBA" id="ARBA00023015"/>
    </source>
</evidence>
<evidence type="ECO:0000256" key="4">
    <source>
        <dbReference type="ARBA" id="ARBA00022771"/>
    </source>
</evidence>
<reference evidence="12 13" key="1">
    <citation type="submission" date="2023-08" db="EMBL/GenBank/DDBJ databases">
        <title>Black Yeasts Isolated from many extreme environments.</title>
        <authorList>
            <person name="Coleine C."/>
            <person name="Stajich J.E."/>
            <person name="Selbmann L."/>
        </authorList>
    </citation>
    <scope>NUCLEOTIDE SEQUENCE [LARGE SCALE GENOMIC DNA]</scope>
    <source>
        <strain evidence="12 13">CCFEE 6328</strain>
    </source>
</reference>
<keyword evidence="3" id="KW-0677">Repeat</keyword>
<dbReference type="InterPro" id="IPR051059">
    <property type="entry name" value="VerF-like"/>
</dbReference>
<dbReference type="Pfam" id="PF00172">
    <property type="entry name" value="Zn_clus"/>
    <property type="match status" value="1"/>
</dbReference>
<keyword evidence="6" id="KW-0805">Transcription regulation</keyword>
<evidence type="ECO:0000259" key="10">
    <source>
        <dbReference type="Pfam" id="PF00172"/>
    </source>
</evidence>
<feature type="domain" description="Xylanolytic transcriptional activator regulatory" evidence="11">
    <location>
        <begin position="267"/>
        <end position="589"/>
    </location>
</feature>
<dbReference type="CDD" id="cd12148">
    <property type="entry name" value="fungal_TF_MHR"/>
    <property type="match status" value="1"/>
</dbReference>
<dbReference type="Pfam" id="PF04082">
    <property type="entry name" value="Fungal_trans"/>
    <property type="match status" value="1"/>
</dbReference>
<evidence type="ECO:0000256" key="2">
    <source>
        <dbReference type="ARBA" id="ARBA00022723"/>
    </source>
</evidence>
<dbReference type="InterPro" id="IPR001138">
    <property type="entry name" value="Zn2Cys6_DnaBD"/>
</dbReference>
<evidence type="ECO:0000256" key="9">
    <source>
        <dbReference type="ARBA" id="ARBA00023242"/>
    </source>
</evidence>
<protein>
    <recommendedName>
        <fullName evidence="14">Zn(2)-C6 fungal-type domain-containing protein</fullName>
    </recommendedName>
</protein>
<evidence type="ECO:0000256" key="1">
    <source>
        <dbReference type="ARBA" id="ARBA00004123"/>
    </source>
</evidence>
<sequence>MTSLHAFYPKDFQLTSLQGTDCRHTTTAVNGEEIAKRPVQCQKVADLTRAQPWCVSSKIRCDGGNPCAQCKKKQVECQQKPATKEDTPAEKLDPTDDRVSIKALLNGGTDTFTETFNLPPSDLRVKSLQFHQKQREAEETRPTTPALADVSPQSIDYTGMFESFIDMNEQYLDFWNGPFGLIPSPNYSDMQLELYNPSTNLSGDLRHGSMASDGTPNQPSDQAQYVSSVNMAIYNKLWCLALDDKIRQELTSCLNFLLTPEKIPKFISMYFRNWHLNCPMLHKLSFDPSKVPITLVISVLFVGAMYSKDQTERLAAKRLVDIAELVVFDSEIFSFDTEIVKSMQDNSTQQPAGPVPDPSQDADWQTFQELQAGFLMVIAQYWAGPRIPKRRALETRLGEVIKVVRKYKYHHARHQRSDRISETLWLQKESRIRTIASIALLDCAGRIYSNFPCRMTPAEYDTDLPCKEAIFSSRHPFMQDDSIFAPRLTISQAFAQLFQGKSKPQLSSSMALVRSSSVASETVPSMDASGDFTPFDLFILIHFLYTYIHSCIMTLSHNLPATSLGEKIDGHNSNPIFQDLNGALERWRQLWQALRSKETDESMKTAGMYRNCFHFWLVCQLIVSKEEAVDVITGMEVNCEDALTKLKVLFHNDNEHD</sequence>
<evidence type="ECO:0000256" key="7">
    <source>
        <dbReference type="ARBA" id="ARBA00023125"/>
    </source>
</evidence>
<keyword evidence="8" id="KW-0804">Transcription</keyword>
<accession>A0ABR0J576</accession>
<dbReference type="InterPro" id="IPR007219">
    <property type="entry name" value="XnlR_reg_dom"/>
</dbReference>
<evidence type="ECO:0000313" key="12">
    <source>
        <dbReference type="EMBL" id="KAK5056352.1"/>
    </source>
</evidence>
<name>A0ABR0J576_9EURO</name>
<evidence type="ECO:0000256" key="8">
    <source>
        <dbReference type="ARBA" id="ARBA00023163"/>
    </source>
</evidence>
<keyword evidence="2" id="KW-0479">Metal-binding</keyword>
<evidence type="ECO:0000259" key="11">
    <source>
        <dbReference type="Pfam" id="PF04082"/>
    </source>
</evidence>
<evidence type="ECO:0000256" key="3">
    <source>
        <dbReference type="ARBA" id="ARBA00022737"/>
    </source>
</evidence>
<evidence type="ECO:0000313" key="13">
    <source>
        <dbReference type="Proteomes" id="UP001345691"/>
    </source>
</evidence>
<keyword evidence="13" id="KW-1185">Reference proteome</keyword>
<dbReference type="PANTHER" id="PTHR40626">
    <property type="entry name" value="MIP31509P"/>
    <property type="match status" value="1"/>
</dbReference>
<feature type="domain" description="Zn(2)-C6 fungal-type" evidence="10">
    <location>
        <begin position="54"/>
        <end position="84"/>
    </location>
</feature>
<dbReference type="InterPro" id="IPR036864">
    <property type="entry name" value="Zn2-C6_fun-type_DNA-bd_sf"/>
</dbReference>
<keyword evidence="7" id="KW-0238">DNA-binding</keyword>
<comment type="caution">
    <text evidence="12">The sequence shown here is derived from an EMBL/GenBank/DDBJ whole genome shotgun (WGS) entry which is preliminary data.</text>
</comment>
<dbReference type="Gene3D" id="4.10.240.10">
    <property type="entry name" value="Zn(2)-C6 fungal-type DNA-binding domain"/>
    <property type="match status" value="1"/>
</dbReference>
<gene>
    <name evidence="12" type="ORF">LTR69_007893</name>
</gene>
<evidence type="ECO:0008006" key="14">
    <source>
        <dbReference type="Google" id="ProtNLM"/>
    </source>
</evidence>
<dbReference type="CDD" id="cd00067">
    <property type="entry name" value="GAL4"/>
    <property type="match status" value="1"/>
</dbReference>
<keyword evidence="4" id="KW-0863">Zinc-finger</keyword>
<comment type="subcellular location">
    <subcellularLocation>
        <location evidence="1">Nucleus</location>
    </subcellularLocation>
</comment>
<keyword evidence="9" id="KW-0539">Nucleus</keyword>